<evidence type="ECO:0000256" key="1">
    <source>
        <dbReference type="SAM" id="Phobius"/>
    </source>
</evidence>
<comment type="caution">
    <text evidence="2">The sequence shown here is derived from an EMBL/GenBank/DDBJ whole genome shotgun (WGS) entry which is preliminary data.</text>
</comment>
<organism evidence="2 3">
    <name type="scientific">Methanobrevibacter arboriphilus JCM 13429 = DSM 1125</name>
    <dbReference type="NCBI Taxonomy" id="1300164"/>
    <lineage>
        <taxon>Archaea</taxon>
        <taxon>Methanobacteriati</taxon>
        <taxon>Methanobacteriota</taxon>
        <taxon>Methanomada group</taxon>
        <taxon>Methanobacteria</taxon>
        <taxon>Methanobacteriales</taxon>
        <taxon>Methanobacteriaceae</taxon>
        <taxon>Methanobrevibacter</taxon>
    </lineage>
</organism>
<reference evidence="2 3" key="1">
    <citation type="submission" date="2014-12" db="EMBL/GenBank/DDBJ databases">
        <title>Genome sequence of Methanobrevibacter arboriphilicus DH1, DSM1125.</title>
        <authorList>
            <person name="Poehlein A."/>
            <person name="Thauer R.K."/>
            <person name="Seedorf H."/>
            <person name="Daniel R."/>
        </authorList>
    </citation>
    <scope>NUCLEOTIDE SEQUENCE [LARGE SCALE GENOMIC DNA]</scope>
    <source>
        <strain evidence="2 3">DH1</strain>
    </source>
</reference>
<keyword evidence="3" id="KW-1185">Reference proteome</keyword>
<dbReference type="RefSeq" id="WP_080459835.1">
    <property type="nucleotide sequence ID" value="NZ_JXMW01000004.1"/>
</dbReference>
<keyword evidence="1" id="KW-0812">Transmembrane</keyword>
<proteinExistence type="predicted"/>
<dbReference type="EMBL" id="JXMW01000004">
    <property type="protein sequence ID" value="OQD59337.1"/>
    <property type="molecule type" value="Genomic_DNA"/>
</dbReference>
<dbReference type="Proteomes" id="UP000191661">
    <property type="component" value="Unassembled WGS sequence"/>
</dbReference>
<dbReference type="OrthoDB" id="77375at2157"/>
<dbReference type="AlphaFoldDB" id="A0A1V6N414"/>
<feature type="transmembrane region" description="Helical" evidence="1">
    <location>
        <begin position="7"/>
        <end position="25"/>
    </location>
</feature>
<sequence>MKKRRMVLIIILFLIIIGAGLYLFANFCETQTIGSNNLGYVTKSTYSHYGDSEHKIAVVSGMHSREKLSADVLPVAVKLYALFNKVDIVNYQVTVLDNPDDFYIGRSNGESLVNNYVVNDIAKENFDLVIIGHDHEEGYGDGFYIATPSMDSKSVTLAEKTINNIPNFNYYKRDTTQSAKSSSITTVDNPIVATGTPLFVYEIPEWLGFFEALGNSYNLIGASFNCFN</sequence>
<evidence type="ECO:0000313" key="2">
    <source>
        <dbReference type="EMBL" id="OQD59337.1"/>
    </source>
</evidence>
<keyword evidence="1" id="KW-1133">Transmembrane helix</keyword>
<protein>
    <submittedName>
        <fullName evidence="2">Uncharacterized protein</fullName>
    </submittedName>
</protein>
<keyword evidence="1" id="KW-0472">Membrane</keyword>
<evidence type="ECO:0000313" key="3">
    <source>
        <dbReference type="Proteomes" id="UP000191661"/>
    </source>
</evidence>
<gene>
    <name evidence="2" type="ORF">MBBAR_4c00660</name>
</gene>
<accession>A0A1V6N414</accession>
<name>A0A1V6N414_METAZ</name>